<organism evidence="1 2">
    <name type="scientific">Pacificitalea manganoxidans</name>
    <dbReference type="NCBI Taxonomy" id="1411902"/>
    <lineage>
        <taxon>Bacteria</taxon>
        <taxon>Pseudomonadati</taxon>
        <taxon>Pseudomonadota</taxon>
        <taxon>Alphaproteobacteria</taxon>
        <taxon>Rhodobacterales</taxon>
        <taxon>Paracoccaceae</taxon>
        <taxon>Pacificitalea</taxon>
    </lineage>
</organism>
<reference evidence="1 2" key="1">
    <citation type="submission" date="2017-05" db="EMBL/GenBank/DDBJ databases">
        <title>Comparative genomic and metabolic analysis of manganese-oxidizing mechanisms in Celeribater manganoxidans DY25T: its adaption to the environment of polymetallic nodule.</title>
        <authorList>
            <person name="Wang X."/>
        </authorList>
    </citation>
    <scope>NUCLEOTIDE SEQUENCE [LARGE SCALE GENOMIC DNA]</scope>
    <source>
        <strain evidence="1 2">DY25</strain>
    </source>
</reference>
<keyword evidence="2" id="KW-1185">Reference proteome</keyword>
<evidence type="ECO:0000313" key="2">
    <source>
        <dbReference type="Proteomes" id="UP000219050"/>
    </source>
</evidence>
<proteinExistence type="predicted"/>
<sequence>MVSRNEPFTGDRRRIADDLGMVWAWCEHIHPDLRPFTLVAGVFDLQDGRFGVEPGIEETEWYFECGVVRVAALEALGTLGYLEAPARWYARYPTAFIFARRLSAHETLRAFARFQSRGLVAQRSCRRRE</sequence>
<dbReference type="EMBL" id="CP021404">
    <property type="protein sequence ID" value="ATI42074.1"/>
    <property type="molecule type" value="Genomic_DNA"/>
</dbReference>
<dbReference type="AlphaFoldDB" id="A0A291LZI4"/>
<evidence type="ECO:0000313" key="1">
    <source>
        <dbReference type="EMBL" id="ATI42074.1"/>
    </source>
</evidence>
<protein>
    <submittedName>
        <fullName evidence="1">Uncharacterized protein</fullName>
    </submittedName>
</protein>
<gene>
    <name evidence="1" type="ORF">CBW24_08675</name>
</gene>
<dbReference type="Proteomes" id="UP000219050">
    <property type="component" value="Chromosome"/>
</dbReference>
<name>A0A291LZI4_9RHOB</name>
<dbReference type="KEGG" id="cmag:CBW24_08675"/>
<accession>A0A291LZI4</accession>